<dbReference type="PANTHER" id="PTHR31860:SF6">
    <property type="entry name" value="HEAT-INDUCIBLE TRANSCRIPTION REPRESSOR (DUF639)"/>
    <property type="match status" value="1"/>
</dbReference>
<evidence type="ECO:0000313" key="2">
    <source>
        <dbReference type="EMBL" id="VDD44702.1"/>
    </source>
</evidence>
<feature type="transmembrane region" description="Helical" evidence="1">
    <location>
        <begin position="547"/>
        <end position="566"/>
    </location>
</feature>
<reference evidence="2" key="1">
    <citation type="submission" date="2018-11" db="EMBL/GenBank/DDBJ databases">
        <authorList>
            <consortium name="Genoscope - CEA"/>
            <person name="William W."/>
        </authorList>
    </citation>
    <scope>NUCLEOTIDE SEQUENCE</scope>
</reference>
<evidence type="ECO:0000256" key="1">
    <source>
        <dbReference type="SAM" id="Phobius"/>
    </source>
</evidence>
<dbReference type="EMBL" id="LR031877">
    <property type="protein sequence ID" value="VDD44702.1"/>
    <property type="molecule type" value="Genomic_DNA"/>
</dbReference>
<accession>A0A3P6FJZ4</accession>
<keyword evidence="1" id="KW-0472">Membrane</keyword>
<feature type="transmembrane region" description="Helical" evidence="1">
    <location>
        <begin position="634"/>
        <end position="660"/>
    </location>
</feature>
<keyword evidence="1" id="KW-1133">Transmembrane helix</keyword>
<gene>
    <name evidence="2" type="ORF">BOLC5T32249H</name>
</gene>
<dbReference type="InterPro" id="IPR006927">
    <property type="entry name" value="DUF639"/>
</dbReference>
<organism evidence="2">
    <name type="scientific">Brassica oleracea</name>
    <name type="common">Wild cabbage</name>
    <dbReference type="NCBI Taxonomy" id="3712"/>
    <lineage>
        <taxon>Eukaryota</taxon>
        <taxon>Viridiplantae</taxon>
        <taxon>Streptophyta</taxon>
        <taxon>Embryophyta</taxon>
        <taxon>Tracheophyta</taxon>
        <taxon>Spermatophyta</taxon>
        <taxon>Magnoliopsida</taxon>
        <taxon>eudicotyledons</taxon>
        <taxon>Gunneridae</taxon>
        <taxon>Pentapetalae</taxon>
        <taxon>rosids</taxon>
        <taxon>malvids</taxon>
        <taxon>Brassicales</taxon>
        <taxon>Brassicaceae</taxon>
        <taxon>Brassiceae</taxon>
        <taxon>Brassica</taxon>
    </lineage>
</organism>
<keyword evidence="1" id="KW-0812">Transmembrane</keyword>
<dbReference type="Pfam" id="PF04842">
    <property type="entry name" value="DUF639"/>
    <property type="match status" value="1"/>
</dbReference>
<dbReference type="AlphaFoldDB" id="A0A3P6FJZ4"/>
<evidence type="ECO:0008006" key="3">
    <source>
        <dbReference type="Google" id="ProtNLM"/>
    </source>
</evidence>
<dbReference type="PANTHER" id="PTHR31860">
    <property type="entry name" value="HEAT-INDUCIBLE TRANSCRIPTION REPRESSOR (DUF639)-RELATED"/>
    <property type="match status" value="1"/>
</dbReference>
<name>A0A3P6FJZ4_BRAOL</name>
<protein>
    <recommendedName>
        <fullName evidence="3">GRAM domain-containing protein</fullName>
    </recommendedName>
</protein>
<sequence>MSSKTPRDVLEGLVKDTSLKWLLGKQTSMDDEIEEIENSPSAGSNWIPELSPVANVVNRRCSKHLFCCRILGVSVNELQDSFRQEASGSVKQPSMFPRNFLEYCCFRALALSVGVTGHLSDKTFRRLTFDMMVAWEVPSAASQSLLSVDGDSTVGLEAFSRIAPAVPIIADVIICENLFGVLQASSSSSNGLRLHFSVYDKYLYGLERAIKKMKSQSESSLLSYVRSKGEKILEIDGTVTTQPVLEHIGMSTWPGRLILTDHALYFEAIKVVSFDTPKRYSLSEDLKQVIKPELTGPWGTRLFDKAVSYKSISLPEPVVMEFPELKGHTRRDYWLAIIREVLYVHMYMNKFKIGTGVAKDEAISKAVLGILRVQAIQELGLTNPVRYENLLPFNLCDQLPGGDHILQTLAEMSSSRVLDRTNKAKEGTLYSISASDMVSQLGLVFGTSPRSSSSSSLVVGEVVVGDVNPLEKAVRQSRKNYEKVVLAQETVNGVKVDGIDTNLAVMKELLLPVMEIGNWLLSLAYWDDPLKSFVFCLFSTFIIYRGWVGYVFAFASLFIAGFILLTRCFSKREKVMIELKVMAPAPMNTMEQLLAVQNAISQLEQLVQDANIVLLKLRALLLSLFPQASEKFTVAIVAASTMMLLLSWNSLIMVVFLELFTRYSPPRRASTERLMRRLREWWFSIPAAPVILEQQNKDDNKKTK</sequence>
<proteinExistence type="predicted"/>